<dbReference type="PANTHER" id="PTHR12110">
    <property type="entry name" value="HYDROXYPYRUVATE ISOMERASE"/>
    <property type="match status" value="1"/>
</dbReference>
<organism evidence="2 3">
    <name type="scientific">Shinella yambaruensis</name>
    <dbReference type="NCBI Taxonomy" id="415996"/>
    <lineage>
        <taxon>Bacteria</taxon>
        <taxon>Pseudomonadati</taxon>
        <taxon>Pseudomonadota</taxon>
        <taxon>Alphaproteobacteria</taxon>
        <taxon>Hyphomicrobiales</taxon>
        <taxon>Rhizobiaceae</taxon>
        <taxon>Shinella</taxon>
    </lineage>
</organism>
<feature type="domain" description="Xylose isomerase-like TIM barrel" evidence="1">
    <location>
        <begin position="25"/>
        <end position="249"/>
    </location>
</feature>
<dbReference type="InterPro" id="IPR036237">
    <property type="entry name" value="Xyl_isomerase-like_sf"/>
</dbReference>
<sequence length="298" mass="32437">MSKIGVHSFVWSAGSSRGELETALDNTQRLGYRLIEFSYLDPAQVDVKWLAGRIRERGLDVAISMGLPPEGDISSADPAIVAHGVDILDRAVALVRDLGGTKLAGILSSAHGKQEHSLSRKGWDTSVAALSKVADRARAAGVTLNLEIVNRFESNMLNTAAQGMAYIRDTGASNVFLHLDTFHMNIEEADVGLAIRHAAGKIGYLHVGESHRGYLGTGTIDFPAIFDALVAIGWDDYVTFESFSTTIVDKDLSLKTAIWRNLWDDNVALARHAHRFIELGLETARLKQALVREAHLPA</sequence>
<dbReference type="InterPro" id="IPR013022">
    <property type="entry name" value="Xyl_isomerase-like_TIM-brl"/>
</dbReference>
<name>A0ABQ5ZK63_9HYPH</name>
<accession>A0ABQ5ZK63</accession>
<dbReference type="InterPro" id="IPR050312">
    <property type="entry name" value="IolE/XylAMocC-like"/>
</dbReference>
<reference evidence="3" key="1">
    <citation type="journal article" date="2019" name="Int. J. Syst. Evol. Microbiol.">
        <title>The Global Catalogue of Microorganisms (GCM) 10K type strain sequencing project: providing services to taxonomists for standard genome sequencing and annotation.</title>
        <authorList>
            <consortium name="The Broad Institute Genomics Platform"/>
            <consortium name="The Broad Institute Genome Sequencing Center for Infectious Disease"/>
            <person name="Wu L."/>
            <person name="Ma J."/>
        </authorList>
    </citation>
    <scope>NUCLEOTIDE SEQUENCE [LARGE SCALE GENOMIC DNA]</scope>
    <source>
        <strain evidence="3">NBRC 102122</strain>
    </source>
</reference>
<dbReference type="PANTHER" id="PTHR12110:SF41">
    <property type="entry name" value="INOSOSE DEHYDRATASE"/>
    <property type="match status" value="1"/>
</dbReference>
<evidence type="ECO:0000313" key="3">
    <source>
        <dbReference type="Proteomes" id="UP001156702"/>
    </source>
</evidence>
<protein>
    <submittedName>
        <fullName evidence="2">Epimerase</fullName>
    </submittedName>
</protein>
<evidence type="ECO:0000313" key="2">
    <source>
        <dbReference type="EMBL" id="GLR52021.1"/>
    </source>
</evidence>
<keyword evidence="3" id="KW-1185">Reference proteome</keyword>
<proteinExistence type="predicted"/>
<dbReference type="SUPFAM" id="SSF51658">
    <property type="entry name" value="Xylose isomerase-like"/>
    <property type="match status" value="1"/>
</dbReference>
<dbReference type="Pfam" id="PF01261">
    <property type="entry name" value="AP_endonuc_2"/>
    <property type="match status" value="1"/>
</dbReference>
<evidence type="ECO:0000259" key="1">
    <source>
        <dbReference type="Pfam" id="PF01261"/>
    </source>
</evidence>
<dbReference type="Gene3D" id="3.20.20.150">
    <property type="entry name" value="Divalent-metal-dependent TIM barrel enzymes"/>
    <property type="match status" value="1"/>
</dbReference>
<dbReference type="Proteomes" id="UP001156702">
    <property type="component" value="Unassembled WGS sequence"/>
</dbReference>
<gene>
    <name evidence="2" type="ORF">GCM10007923_32330</name>
</gene>
<dbReference type="RefSeq" id="WP_244769007.1">
    <property type="nucleotide sequence ID" value="NZ_BSOP01000022.1"/>
</dbReference>
<comment type="caution">
    <text evidence="2">The sequence shown here is derived from an EMBL/GenBank/DDBJ whole genome shotgun (WGS) entry which is preliminary data.</text>
</comment>
<dbReference type="EMBL" id="BSOP01000022">
    <property type="protein sequence ID" value="GLR52021.1"/>
    <property type="molecule type" value="Genomic_DNA"/>
</dbReference>